<organism evidence="1 2">
    <name type="scientific">Pseudobutyrivibrio ruminis</name>
    <dbReference type="NCBI Taxonomy" id="46206"/>
    <lineage>
        <taxon>Bacteria</taxon>
        <taxon>Bacillati</taxon>
        <taxon>Bacillota</taxon>
        <taxon>Clostridia</taxon>
        <taxon>Lachnospirales</taxon>
        <taxon>Lachnospiraceae</taxon>
        <taxon>Pseudobutyrivibrio</taxon>
    </lineage>
</organism>
<keyword evidence="1" id="KW-0378">Hydrolase</keyword>
<comment type="caution">
    <text evidence="1">The sequence shown here is derived from an EMBL/GenBank/DDBJ whole genome shotgun (WGS) entry which is preliminary data.</text>
</comment>
<dbReference type="Proteomes" id="UP000766246">
    <property type="component" value="Unassembled WGS sequence"/>
</dbReference>
<protein>
    <submittedName>
        <fullName evidence="1">SGNH/GDSL hydrolase family protein</fullName>
    </submittedName>
</protein>
<dbReference type="AlphaFoldDB" id="A0A927UE04"/>
<dbReference type="GO" id="GO:0016787">
    <property type="term" value="F:hydrolase activity"/>
    <property type="evidence" value="ECO:0007669"/>
    <property type="project" value="UniProtKB-KW"/>
</dbReference>
<dbReference type="InterPro" id="IPR036514">
    <property type="entry name" value="SGNH_hydro_sf"/>
</dbReference>
<evidence type="ECO:0000313" key="1">
    <source>
        <dbReference type="EMBL" id="MBE5920599.1"/>
    </source>
</evidence>
<evidence type="ECO:0000313" key="2">
    <source>
        <dbReference type="Proteomes" id="UP000766246"/>
    </source>
</evidence>
<sequence>MKGITRRILRQLALFIAVVFVVECVNSGHNVANAAIIVPQTDYMFDAEYYARTNPDIAAFYGTDFDVLLKHYVTKGKWEGRTPYANAVAFNPSNLANNELPQVTDPTGTLIQPNQTDDIYKALFIGNSITIHPLCSYWWGSWGMAASSPEKDYVHQTVSGLQMTYPLVDYDVVGFSTWERSSVRSKILPNLDTILAKDYDLVVIQVGENIKSMKNFKEDYEILVQYIQKSVPTAKVILVGDFWRMSGRDSIKKSVADELGLDYIDISAIRNNSSYTSGIGQRVSGNDGRIHRVNDSAVAIHPNDKAMSYIADGIIQAVNRENIQIIVDEY</sequence>
<dbReference type="CDD" id="cd00229">
    <property type="entry name" value="SGNH_hydrolase"/>
    <property type="match status" value="1"/>
</dbReference>
<gene>
    <name evidence="1" type="ORF">E7272_12260</name>
</gene>
<name>A0A927UE04_9FIRM</name>
<reference evidence="1" key="1">
    <citation type="submission" date="2019-04" db="EMBL/GenBank/DDBJ databases">
        <title>Evolution of Biomass-Degrading Anaerobic Consortia Revealed by Metagenomics.</title>
        <authorList>
            <person name="Peng X."/>
        </authorList>
    </citation>
    <scope>NUCLEOTIDE SEQUENCE</scope>
    <source>
        <strain evidence="1">SIG311</strain>
    </source>
</reference>
<dbReference type="EMBL" id="SVER01000039">
    <property type="protein sequence ID" value="MBE5920599.1"/>
    <property type="molecule type" value="Genomic_DNA"/>
</dbReference>
<proteinExistence type="predicted"/>
<dbReference type="SUPFAM" id="SSF52266">
    <property type="entry name" value="SGNH hydrolase"/>
    <property type="match status" value="1"/>
</dbReference>
<accession>A0A927UE04</accession>
<dbReference type="Gene3D" id="3.40.50.1110">
    <property type="entry name" value="SGNH hydrolase"/>
    <property type="match status" value="1"/>
</dbReference>